<sequence>MSAADLQHQPFIPEPTIPSSPSAELNATTTQRSYSYKELLPPRSSLSKAASIETINTISVVGDQWQESPYQGSQLSKAQYDRVLSYVKAGKEEEATLAMGGEPCPINGKGYYIKPTVFTDVKDSMRIYHEEVFGPFVVISQFEDEQEAISRANSTSYGLSASVFTNDLERAHRVAAEIEAGMVLINSSQDCDFRLPFGGVKQNGIG</sequence>
<dbReference type="OrthoDB" id="310895at2759"/>
<feature type="domain" description="Aldehyde dehydrogenase" evidence="2">
    <location>
        <begin position="55"/>
        <end position="206"/>
    </location>
</feature>
<feature type="compositionally biased region" description="Polar residues" evidence="1">
    <location>
        <begin position="19"/>
        <end position="28"/>
    </location>
</feature>
<dbReference type="InterPro" id="IPR016161">
    <property type="entry name" value="Ald_DH/histidinol_DH"/>
</dbReference>
<dbReference type="Pfam" id="PF00171">
    <property type="entry name" value="Aldedh"/>
    <property type="match status" value="1"/>
</dbReference>
<dbReference type="Proteomes" id="UP000606974">
    <property type="component" value="Unassembled WGS sequence"/>
</dbReference>
<dbReference type="Gene3D" id="3.40.605.10">
    <property type="entry name" value="Aldehyde Dehydrogenase, Chain A, domain 1"/>
    <property type="match status" value="1"/>
</dbReference>
<evidence type="ECO:0000256" key="1">
    <source>
        <dbReference type="SAM" id="MobiDB-lite"/>
    </source>
</evidence>
<evidence type="ECO:0000259" key="2">
    <source>
        <dbReference type="Pfam" id="PF00171"/>
    </source>
</evidence>
<dbReference type="AlphaFoldDB" id="A0A8H7ATE5"/>
<dbReference type="InterPro" id="IPR016162">
    <property type="entry name" value="Ald_DH_N"/>
</dbReference>
<name>A0A8H7ATE5_9EURO</name>
<dbReference type="PANTHER" id="PTHR43720">
    <property type="entry name" value="2-AMINOMUCONIC SEMIALDEHYDE DEHYDROGENASE"/>
    <property type="match status" value="1"/>
</dbReference>
<feature type="region of interest" description="Disordered" evidence="1">
    <location>
        <begin position="1"/>
        <end position="28"/>
    </location>
</feature>
<dbReference type="InterPro" id="IPR016163">
    <property type="entry name" value="Ald_DH_C"/>
</dbReference>
<dbReference type="GO" id="GO:0006598">
    <property type="term" value="P:polyamine catabolic process"/>
    <property type="evidence" value="ECO:0007669"/>
    <property type="project" value="TreeGrafter"/>
</dbReference>
<evidence type="ECO:0000313" key="3">
    <source>
        <dbReference type="EMBL" id="KAF7513214.1"/>
    </source>
</evidence>
<accession>A0A8H7ATE5</accession>
<proteinExistence type="predicted"/>
<dbReference type="PANTHER" id="PTHR43720:SF3">
    <property type="entry name" value="ALDEHYDE DEHYDROGENASE ALDH (AFU_ORTHOLOGUE AFUA_8G02310)-RELATED"/>
    <property type="match status" value="1"/>
</dbReference>
<dbReference type="GO" id="GO:0004029">
    <property type="term" value="F:aldehyde dehydrogenase (NAD+) activity"/>
    <property type="evidence" value="ECO:0007669"/>
    <property type="project" value="TreeGrafter"/>
</dbReference>
<dbReference type="SUPFAM" id="SSF53720">
    <property type="entry name" value="ALDH-like"/>
    <property type="match status" value="1"/>
</dbReference>
<keyword evidence="4" id="KW-1185">Reference proteome</keyword>
<dbReference type="InterPro" id="IPR015590">
    <property type="entry name" value="Aldehyde_DH_dom"/>
</dbReference>
<gene>
    <name evidence="3" type="ORF">GJ744_010610</name>
</gene>
<dbReference type="Gene3D" id="3.40.309.10">
    <property type="entry name" value="Aldehyde Dehydrogenase, Chain A, domain 2"/>
    <property type="match status" value="1"/>
</dbReference>
<dbReference type="EMBL" id="JAACFV010000007">
    <property type="protein sequence ID" value="KAF7513214.1"/>
    <property type="molecule type" value="Genomic_DNA"/>
</dbReference>
<protein>
    <recommendedName>
        <fullName evidence="2">Aldehyde dehydrogenase domain-containing protein</fullName>
    </recommendedName>
</protein>
<reference evidence="3" key="1">
    <citation type="submission" date="2020-02" db="EMBL/GenBank/DDBJ databases">
        <authorList>
            <person name="Palmer J.M."/>
        </authorList>
    </citation>
    <scope>NUCLEOTIDE SEQUENCE</scope>
    <source>
        <strain evidence="3">EPUS1.4</strain>
        <tissue evidence="3">Thallus</tissue>
    </source>
</reference>
<evidence type="ECO:0000313" key="4">
    <source>
        <dbReference type="Proteomes" id="UP000606974"/>
    </source>
</evidence>
<organism evidence="3 4">
    <name type="scientific">Endocarpon pusillum</name>
    <dbReference type="NCBI Taxonomy" id="364733"/>
    <lineage>
        <taxon>Eukaryota</taxon>
        <taxon>Fungi</taxon>
        <taxon>Dikarya</taxon>
        <taxon>Ascomycota</taxon>
        <taxon>Pezizomycotina</taxon>
        <taxon>Eurotiomycetes</taxon>
        <taxon>Chaetothyriomycetidae</taxon>
        <taxon>Verrucariales</taxon>
        <taxon>Verrucariaceae</taxon>
        <taxon>Endocarpon</taxon>
    </lineage>
</organism>
<comment type="caution">
    <text evidence="3">The sequence shown here is derived from an EMBL/GenBank/DDBJ whole genome shotgun (WGS) entry which is preliminary data.</text>
</comment>